<proteinExistence type="predicted"/>
<keyword evidence="3" id="KW-1185">Reference proteome</keyword>
<name>A0AAV0LC15_9ROSI</name>
<dbReference type="Proteomes" id="UP001154282">
    <property type="component" value="Unassembled WGS sequence"/>
</dbReference>
<evidence type="ECO:0000313" key="3">
    <source>
        <dbReference type="Proteomes" id="UP001154282"/>
    </source>
</evidence>
<accession>A0AAV0LC15</accession>
<feature type="region of interest" description="Disordered" evidence="1">
    <location>
        <begin position="54"/>
        <end position="77"/>
    </location>
</feature>
<dbReference type="AlphaFoldDB" id="A0AAV0LC15"/>
<gene>
    <name evidence="2" type="ORF">LITE_LOCUS23001</name>
</gene>
<reference evidence="2" key="1">
    <citation type="submission" date="2022-08" db="EMBL/GenBank/DDBJ databases">
        <authorList>
            <person name="Gutierrez-Valencia J."/>
        </authorList>
    </citation>
    <scope>NUCLEOTIDE SEQUENCE</scope>
</reference>
<comment type="caution">
    <text evidence="2">The sequence shown here is derived from an EMBL/GenBank/DDBJ whole genome shotgun (WGS) entry which is preliminary data.</text>
</comment>
<dbReference type="EMBL" id="CAMGYJ010000006">
    <property type="protein sequence ID" value="CAI0431417.1"/>
    <property type="molecule type" value="Genomic_DNA"/>
</dbReference>
<sequence>MAAQLFGSEVMMEDGPNVDEAVENEATKPPNAWGGRKLFADVLSGDTWYVAESDSEDVAQAMREEDHDDETPEEENPRCPSILFMAMEKQRFRRKWRSALIVKVLGRTFPFPVLSKRLESL</sequence>
<evidence type="ECO:0000256" key="1">
    <source>
        <dbReference type="SAM" id="MobiDB-lite"/>
    </source>
</evidence>
<organism evidence="2 3">
    <name type="scientific">Linum tenue</name>
    <dbReference type="NCBI Taxonomy" id="586396"/>
    <lineage>
        <taxon>Eukaryota</taxon>
        <taxon>Viridiplantae</taxon>
        <taxon>Streptophyta</taxon>
        <taxon>Embryophyta</taxon>
        <taxon>Tracheophyta</taxon>
        <taxon>Spermatophyta</taxon>
        <taxon>Magnoliopsida</taxon>
        <taxon>eudicotyledons</taxon>
        <taxon>Gunneridae</taxon>
        <taxon>Pentapetalae</taxon>
        <taxon>rosids</taxon>
        <taxon>fabids</taxon>
        <taxon>Malpighiales</taxon>
        <taxon>Linaceae</taxon>
        <taxon>Linum</taxon>
    </lineage>
</organism>
<evidence type="ECO:0000313" key="2">
    <source>
        <dbReference type="EMBL" id="CAI0431417.1"/>
    </source>
</evidence>
<protein>
    <submittedName>
        <fullName evidence="2">Uncharacterized protein</fullName>
    </submittedName>
</protein>